<proteinExistence type="predicted"/>
<organism evidence="1">
    <name type="scientific">Arundo donax</name>
    <name type="common">Giant reed</name>
    <name type="synonym">Donax arundinaceus</name>
    <dbReference type="NCBI Taxonomy" id="35708"/>
    <lineage>
        <taxon>Eukaryota</taxon>
        <taxon>Viridiplantae</taxon>
        <taxon>Streptophyta</taxon>
        <taxon>Embryophyta</taxon>
        <taxon>Tracheophyta</taxon>
        <taxon>Spermatophyta</taxon>
        <taxon>Magnoliopsida</taxon>
        <taxon>Liliopsida</taxon>
        <taxon>Poales</taxon>
        <taxon>Poaceae</taxon>
        <taxon>PACMAD clade</taxon>
        <taxon>Arundinoideae</taxon>
        <taxon>Arundineae</taxon>
        <taxon>Arundo</taxon>
    </lineage>
</organism>
<protein>
    <submittedName>
        <fullName evidence="1">Uncharacterized protein</fullName>
    </submittedName>
</protein>
<dbReference type="AlphaFoldDB" id="A0A0A9FK87"/>
<reference evidence="1" key="1">
    <citation type="submission" date="2014-09" db="EMBL/GenBank/DDBJ databases">
        <authorList>
            <person name="Magalhaes I.L.F."/>
            <person name="Oliveira U."/>
            <person name="Santos F.R."/>
            <person name="Vidigal T.H.D.A."/>
            <person name="Brescovit A.D."/>
            <person name="Santos A.J."/>
        </authorList>
    </citation>
    <scope>NUCLEOTIDE SEQUENCE</scope>
    <source>
        <tissue evidence="1">Shoot tissue taken approximately 20 cm above the soil surface</tissue>
    </source>
</reference>
<name>A0A0A9FK87_ARUDO</name>
<accession>A0A0A9FK87</accession>
<sequence length="24" mass="2810">MHSCIHPNLDWLVALVFLVFEVVK</sequence>
<dbReference type="EMBL" id="GBRH01189223">
    <property type="protein sequence ID" value="JAE08673.1"/>
    <property type="molecule type" value="Transcribed_RNA"/>
</dbReference>
<reference evidence="1" key="2">
    <citation type="journal article" date="2015" name="Data Brief">
        <title>Shoot transcriptome of the giant reed, Arundo donax.</title>
        <authorList>
            <person name="Barrero R.A."/>
            <person name="Guerrero F.D."/>
            <person name="Moolhuijzen P."/>
            <person name="Goolsby J.A."/>
            <person name="Tidwell J."/>
            <person name="Bellgard S.E."/>
            <person name="Bellgard M.I."/>
        </authorList>
    </citation>
    <scope>NUCLEOTIDE SEQUENCE</scope>
    <source>
        <tissue evidence="1">Shoot tissue taken approximately 20 cm above the soil surface</tissue>
    </source>
</reference>
<evidence type="ECO:0000313" key="1">
    <source>
        <dbReference type="EMBL" id="JAE08673.1"/>
    </source>
</evidence>